<evidence type="ECO:0000313" key="3">
    <source>
        <dbReference type="EMBL" id="AIG97284.1"/>
    </source>
</evidence>
<keyword evidence="1 3" id="KW-0560">Oxidoreductase</keyword>
<dbReference type="GO" id="GO:0047553">
    <property type="term" value="F:2-oxoglutarate synthase activity"/>
    <property type="evidence" value="ECO:0007669"/>
    <property type="project" value="UniProtKB-EC"/>
</dbReference>
<dbReference type="InterPro" id="IPR051457">
    <property type="entry name" value="2-oxoacid:Fd_oxidoreductase"/>
</dbReference>
<organism evidence="3 4">
    <name type="scientific">Archaeoglobus fulgidus DSM 8774</name>
    <dbReference type="NCBI Taxonomy" id="1344584"/>
    <lineage>
        <taxon>Archaea</taxon>
        <taxon>Methanobacteriati</taxon>
        <taxon>Methanobacteriota</taxon>
        <taxon>Archaeoglobi</taxon>
        <taxon>Archaeoglobales</taxon>
        <taxon>Archaeoglobaceae</taxon>
        <taxon>Archaeoglobus</taxon>
    </lineage>
</organism>
<dbReference type="AlphaFoldDB" id="A0A075WDQ5"/>
<dbReference type="SMR" id="A0A075WDQ5"/>
<dbReference type="GO" id="GO:0045333">
    <property type="term" value="P:cellular respiration"/>
    <property type="evidence" value="ECO:0007669"/>
    <property type="project" value="UniProtKB-ARBA"/>
</dbReference>
<dbReference type="PANTHER" id="PTHR48084">
    <property type="entry name" value="2-OXOGLUTARATE OXIDOREDUCTASE SUBUNIT KORB-RELATED"/>
    <property type="match status" value="1"/>
</dbReference>
<dbReference type="Gene3D" id="3.40.50.970">
    <property type="match status" value="1"/>
</dbReference>
<protein>
    <submittedName>
        <fullName evidence="3">Pyruvate:ferredoxin oxidoreductase, beta subunit</fullName>
        <ecNumber evidence="3">1.2.7.3</ecNumber>
    </submittedName>
</protein>
<dbReference type="GO" id="GO:0030976">
    <property type="term" value="F:thiamine pyrophosphate binding"/>
    <property type="evidence" value="ECO:0007669"/>
    <property type="project" value="InterPro"/>
</dbReference>
<proteinExistence type="predicted"/>
<dbReference type="InterPro" id="IPR011766">
    <property type="entry name" value="TPP_enzyme_TPP-bd"/>
</dbReference>
<gene>
    <name evidence="3" type="ORF">AFULGI_00004760</name>
</gene>
<dbReference type="RefSeq" id="WP_010877975.1">
    <property type="nucleotide sequence ID" value="NZ_CP006577.1"/>
</dbReference>
<dbReference type="GO" id="GO:0006082">
    <property type="term" value="P:organic acid metabolic process"/>
    <property type="evidence" value="ECO:0007669"/>
    <property type="project" value="UniProtKB-ARBA"/>
</dbReference>
<dbReference type="EMBL" id="CP006577">
    <property type="protein sequence ID" value="AIG97284.1"/>
    <property type="molecule type" value="Genomic_DNA"/>
</dbReference>
<evidence type="ECO:0000259" key="2">
    <source>
        <dbReference type="Pfam" id="PF02775"/>
    </source>
</evidence>
<dbReference type="CDD" id="cd03375">
    <property type="entry name" value="TPP_OGFOR"/>
    <property type="match status" value="1"/>
</dbReference>
<evidence type="ECO:0000313" key="4">
    <source>
        <dbReference type="Proteomes" id="UP000028501"/>
    </source>
</evidence>
<dbReference type="HOGENOM" id="CLU_048564_2_0_2"/>
<evidence type="ECO:0000256" key="1">
    <source>
        <dbReference type="ARBA" id="ARBA00023002"/>
    </source>
</evidence>
<feature type="domain" description="Thiamine pyrophosphate enzyme TPP-binding" evidence="2">
    <location>
        <begin position="50"/>
        <end position="197"/>
    </location>
</feature>
<keyword evidence="3" id="KW-0670">Pyruvate</keyword>
<reference evidence="3 4" key="1">
    <citation type="submission" date="2013-07" db="EMBL/GenBank/DDBJ databases">
        <title>Genome of Archaeoglobus fulgidus.</title>
        <authorList>
            <person name="Fiebig A."/>
            <person name="Birkeland N.-K."/>
        </authorList>
    </citation>
    <scope>NUCLEOTIDE SEQUENCE [LARGE SCALE GENOMIC DNA]</scope>
    <source>
        <strain evidence="3 4">DSM 8774</strain>
    </source>
</reference>
<dbReference type="Pfam" id="PF02775">
    <property type="entry name" value="TPP_enzyme_C"/>
    <property type="match status" value="1"/>
</dbReference>
<dbReference type="GO" id="GO:0044272">
    <property type="term" value="P:sulfur compound biosynthetic process"/>
    <property type="evidence" value="ECO:0007669"/>
    <property type="project" value="UniProtKB-ARBA"/>
</dbReference>
<dbReference type="GeneID" id="24794008"/>
<dbReference type="InterPro" id="IPR029061">
    <property type="entry name" value="THDP-binding"/>
</dbReference>
<dbReference type="SUPFAM" id="SSF52518">
    <property type="entry name" value="Thiamin diphosphate-binding fold (THDP-binding)"/>
    <property type="match status" value="1"/>
</dbReference>
<dbReference type="Proteomes" id="UP000028501">
    <property type="component" value="Chromosome"/>
</dbReference>
<name>A0A075WDQ5_ARCFL</name>
<sequence>MKAEYADYLRTEMLPTIWCAGCPNGIVLASFIRAVKRGFERDKTVVVSGIGCSGRITQYLDFETVHTTHGRALAFATGIKLAKPELNVVVFMGDGDAVAIGGNHFIHACRRNIDLTAVVINNSLYGMTGGQLAPTTPEGAKTKTSPYGNVERPFDIAKLAIAAGASYVARFTAYQPRWIEKAIFEAMQHHGFSVVEVVTGCPTHQRIKPADLLKHLKENFRRRDNVSLDEIQPTDIGVFKKEVMEEFCEKIEKLRMYVRKGENKENV</sequence>
<dbReference type="KEGG" id="afg:AFULGI_00004760"/>
<dbReference type="EC" id="1.2.7.3" evidence="3"/>
<dbReference type="PANTHER" id="PTHR48084:SF1">
    <property type="entry name" value="2-OXOGLUTARATE SYNTHASE SUBUNIT KORB"/>
    <property type="match status" value="1"/>
</dbReference>
<accession>A0A075WDQ5</accession>